<dbReference type="EC" id="3.1.1.4" evidence="8"/>
<dbReference type="PROSITE" id="PS00118">
    <property type="entry name" value="PA2_HIS"/>
    <property type="match status" value="1"/>
</dbReference>
<dbReference type="Gene3D" id="1.20.90.10">
    <property type="entry name" value="Phospholipase A2 domain"/>
    <property type="match status" value="1"/>
</dbReference>
<dbReference type="PANTHER" id="PTHR11716:SF9">
    <property type="entry name" value="PHOSPHOLIPASE A2, MEMBRANE ASSOCIATED"/>
    <property type="match status" value="1"/>
</dbReference>
<dbReference type="GO" id="GO:0047498">
    <property type="term" value="F:calcium-dependent phospholipase A2 activity"/>
    <property type="evidence" value="ECO:0007669"/>
    <property type="project" value="TreeGrafter"/>
</dbReference>
<keyword evidence="5" id="KW-0479">Metal-binding</keyword>
<feature type="active site" evidence="4">
    <location>
        <position position="110"/>
    </location>
</feature>
<dbReference type="FunFam" id="1.20.90.10:FF:000001">
    <property type="entry name" value="Basic phospholipase A2 homolog"/>
    <property type="match status" value="1"/>
</dbReference>
<gene>
    <name evidence="11" type="primary">LOC129344608</name>
</gene>
<keyword evidence="8" id="KW-0378">Hydrolase</keyword>
<feature type="disulfide bond" evidence="6">
    <location>
        <begin position="63"/>
        <end position="116"/>
    </location>
</feature>
<feature type="signal peptide" evidence="8">
    <location>
        <begin position="1"/>
        <end position="20"/>
    </location>
</feature>
<evidence type="ECO:0000256" key="8">
    <source>
        <dbReference type="RuleBase" id="RU361236"/>
    </source>
</evidence>
<accession>A0AA97LJ40</accession>
<evidence type="ECO:0000256" key="2">
    <source>
        <dbReference type="ARBA" id="ARBA00022525"/>
    </source>
</evidence>
<dbReference type="GO" id="GO:0006644">
    <property type="term" value="P:phospholipid metabolic process"/>
    <property type="evidence" value="ECO:0007669"/>
    <property type="project" value="InterPro"/>
</dbReference>
<comment type="similarity">
    <text evidence="7">Belongs to the phospholipase A2 family.</text>
</comment>
<dbReference type="PRINTS" id="PR00389">
    <property type="entry name" value="PHPHLIPASEA2"/>
</dbReference>
<dbReference type="GO" id="GO:0005543">
    <property type="term" value="F:phospholipid binding"/>
    <property type="evidence" value="ECO:0007669"/>
    <property type="project" value="TreeGrafter"/>
</dbReference>
<dbReference type="Pfam" id="PF00068">
    <property type="entry name" value="Phospholip_A2_1"/>
    <property type="match status" value="1"/>
</dbReference>
<keyword evidence="10" id="KW-1185">Reference proteome</keyword>
<dbReference type="RefSeq" id="XP_054857371.1">
    <property type="nucleotide sequence ID" value="XM_055001396.1"/>
</dbReference>
<dbReference type="InterPro" id="IPR016090">
    <property type="entry name" value="PLA2-like_dom"/>
</dbReference>
<feature type="disulfide bond" evidence="6">
    <location>
        <begin position="48"/>
        <end position="64"/>
    </location>
</feature>
<keyword evidence="8" id="KW-0732">Signal</keyword>
<comment type="cofactor">
    <cofactor evidence="5">
        <name>Ca(2+)</name>
        <dbReference type="ChEBI" id="CHEBI:29108"/>
    </cofactor>
    <text evidence="5">Binds 1 Ca(2+) ion per subunit.</text>
</comment>
<protein>
    <recommendedName>
        <fullName evidence="8">Phospholipase A2</fullName>
        <ecNumber evidence="8">3.1.1.4</ecNumber>
    </recommendedName>
</protein>
<dbReference type="CDD" id="cd00125">
    <property type="entry name" value="PLA2c"/>
    <property type="match status" value="1"/>
</dbReference>
<evidence type="ECO:0000256" key="6">
    <source>
        <dbReference type="PIRSR" id="PIRSR601211-3"/>
    </source>
</evidence>
<evidence type="ECO:0000256" key="3">
    <source>
        <dbReference type="ARBA" id="ARBA00023157"/>
    </source>
</evidence>
<feature type="domain" description="Phospholipase A2-like central" evidence="9">
    <location>
        <begin position="21"/>
        <end position="137"/>
    </location>
</feature>
<evidence type="ECO:0000259" key="9">
    <source>
        <dbReference type="SMART" id="SM00085"/>
    </source>
</evidence>
<feature type="disulfide bond" evidence="6">
    <location>
        <begin position="96"/>
        <end position="107"/>
    </location>
</feature>
<evidence type="ECO:0000256" key="4">
    <source>
        <dbReference type="PIRSR" id="PIRSR601211-1"/>
    </source>
</evidence>
<dbReference type="GO" id="GO:0016042">
    <property type="term" value="P:lipid catabolic process"/>
    <property type="evidence" value="ECO:0007669"/>
    <property type="project" value="InterPro"/>
</dbReference>
<keyword evidence="8" id="KW-0443">Lipid metabolism</keyword>
<dbReference type="KEGG" id="emc:129344608"/>
<dbReference type="InterPro" id="IPR033113">
    <property type="entry name" value="PLA2_histidine"/>
</dbReference>
<feature type="active site" evidence="4">
    <location>
        <position position="67"/>
    </location>
</feature>
<keyword evidence="5 8" id="KW-0106">Calcium</keyword>
<evidence type="ECO:0000256" key="7">
    <source>
        <dbReference type="RuleBase" id="RU003654"/>
    </source>
</evidence>
<dbReference type="AlphaFoldDB" id="A0AA97LJ40"/>
<dbReference type="GeneID" id="129344608"/>
<feature type="disulfide bond" evidence="6">
    <location>
        <begin position="78"/>
        <end position="102"/>
    </location>
</feature>
<comment type="subcellular location">
    <subcellularLocation>
        <location evidence="1 8">Secreted</location>
    </subcellularLocation>
</comment>
<comment type="catalytic activity">
    <reaction evidence="8">
        <text>a 1,2-diacyl-sn-glycero-3-phosphocholine + H2O = a 1-acyl-sn-glycero-3-phosphocholine + a fatty acid + H(+)</text>
        <dbReference type="Rhea" id="RHEA:15801"/>
        <dbReference type="ChEBI" id="CHEBI:15377"/>
        <dbReference type="ChEBI" id="CHEBI:15378"/>
        <dbReference type="ChEBI" id="CHEBI:28868"/>
        <dbReference type="ChEBI" id="CHEBI:57643"/>
        <dbReference type="ChEBI" id="CHEBI:58168"/>
        <dbReference type="EC" id="3.1.1.4"/>
    </reaction>
</comment>
<reference evidence="11" key="1">
    <citation type="submission" date="2025-08" db="UniProtKB">
        <authorList>
            <consortium name="RefSeq"/>
        </authorList>
    </citation>
    <scope>IDENTIFICATION</scope>
    <source>
        <tissue evidence="11">Blood</tissue>
    </source>
</reference>
<dbReference type="GO" id="GO:0005509">
    <property type="term" value="F:calcium ion binding"/>
    <property type="evidence" value="ECO:0007669"/>
    <property type="project" value="InterPro"/>
</dbReference>
<dbReference type="GO" id="GO:0042130">
    <property type="term" value="P:negative regulation of T cell proliferation"/>
    <property type="evidence" value="ECO:0007669"/>
    <property type="project" value="TreeGrafter"/>
</dbReference>
<dbReference type="InterPro" id="IPR036444">
    <property type="entry name" value="PLipase_A2_dom_sf"/>
</dbReference>
<dbReference type="GO" id="GO:0005576">
    <property type="term" value="C:extracellular region"/>
    <property type="evidence" value="ECO:0007669"/>
    <property type="project" value="UniProtKB-SubCell"/>
</dbReference>
<proteinExistence type="inferred from homology"/>
<keyword evidence="3 6" id="KW-1015">Disulfide bond</keyword>
<evidence type="ECO:0000256" key="1">
    <source>
        <dbReference type="ARBA" id="ARBA00004613"/>
    </source>
</evidence>
<sequence>MKILLGAIVLLACSVLIAQGNLLDFGKMIKQVTGKNPVPDYTTYGCYCGKSGKGQPKDATDRCCLVHDCCYTGLTGKCQPHFQRYTFTYQNGTVTCDEGSWCAVQTCECDKAAAFCMQDNLSSYDKKLRFYSNTNCEGPKEC</sequence>
<dbReference type="SUPFAM" id="SSF48619">
    <property type="entry name" value="Phospholipase A2, PLA2"/>
    <property type="match status" value="1"/>
</dbReference>
<evidence type="ECO:0000313" key="11">
    <source>
        <dbReference type="RefSeq" id="XP_054857371.1"/>
    </source>
</evidence>
<evidence type="ECO:0000313" key="10">
    <source>
        <dbReference type="Proteomes" id="UP001190640"/>
    </source>
</evidence>
<dbReference type="SMART" id="SM00085">
    <property type="entry name" value="PA2c"/>
    <property type="match status" value="1"/>
</dbReference>
<feature type="binding site" evidence="5">
    <location>
        <position position="68"/>
    </location>
    <ligand>
        <name>Ca(2+)</name>
        <dbReference type="ChEBI" id="CHEBI:29108"/>
    </ligand>
</feature>
<feature type="chain" id="PRO_5041518592" description="Phospholipase A2" evidence="8">
    <location>
        <begin position="21"/>
        <end position="142"/>
    </location>
</feature>
<keyword evidence="2 8" id="KW-0964">Secreted</keyword>
<evidence type="ECO:0000256" key="5">
    <source>
        <dbReference type="PIRSR" id="PIRSR601211-2"/>
    </source>
</evidence>
<name>A0AA97LJ40_EUBMA</name>
<feature type="disulfide bond" evidence="6">
    <location>
        <begin position="70"/>
        <end position="109"/>
    </location>
</feature>
<dbReference type="GO" id="GO:0050482">
    <property type="term" value="P:arachidonate secretion"/>
    <property type="evidence" value="ECO:0007669"/>
    <property type="project" value="InterPro"/>
</dbReference>
<organism evidence="10 11">
    <name type="scientific">Eublepharis macularius</name>
    <name type="common">Leopard gecko</name>
    <name type="synonym">Cyrtodactylus macularius</name>
    <dbReference type="NCBI Taxonomy" id="481883"/>
    <lineage>
        <taxon>Eukaryota</taxon>
        <taxon>Metazoa</taxon>
        <taxon>Chordata</taxon>
        <taxon>Craniata</taxon>
        <taxon>Vertebrata</taxon>
        <taxon>Euteleostomi</taxon>
        <taxon>Lepidosauria</taxon>
        <taxon>Squamata</taxon>
        <taxon>Bifurcata</taxon>
        <taxon>Gekkota</taxon>
        <taxon>Eublepharidae</taxon>
        <taxon>Eublepharinae</taxon>
        <taxon>Eublepharis</taxon>
    </lineage>
</organism>
<dbReference type="Proteomes" id="UP001190640">
    <property type="component" value="Chromosome 17"/>
</dbReference>
<dbReference type="InterPro" id="IPR001211">
    <property type="entry name" value="PLA2"/>
</dbReference>
<dbReference type="PANTHER" id="PTHR11716">
    <property type="entry name" value="PHOSPHOLIPASE A2 FAMILY MEMBER"/>
    <property type="match status" value="1"/>
</dbReference>
<feature type="binding site" evidence="5">
    <location>
        <position position="49"/>
    </location>
    <ligand>
        <name>Ca(2+)</name>
        <dbReference type="ChEBI" id="CHEBI:29108"/>
    </ligand>
</feature>
<feature type="binding site" evidence="5">
    <location>
        <position position="47"/>
    </location>
    <ligand>
        <name>Ca(2+)</name>
        <dbReference type="ChEBI" id="CHEBI:29108"/>
    </ligand>
</feature>